<organism evidence="3 4">
    <name type="scientific">Hymenoscyphus albidus</name>
    <dbReference type="NCBI Taxonomy" id="595503"/>
    <lineage>
        <taxon>Eukaryota</taxon>
        <taxon>Fungi</taxon>
        <taxon>Dikarya</taxon>
        <taxon>Ascomycota</taxon>
        <taxon>Pezizomycotina</taxon>
        <taxon>Leotiomycetes</taxon>
        <taxon>Helotiales</taxon>
        <taxon>Helotiaceae</taxon>
        <taxon>Hymenoscyphus</taxon>
    </lineage>
</organism>
<evidence type="ECO:0000256" key="1">
    <source>
        <dbReference type="PROSITE-ProRule" id="PRU00175"/>
    </source>
</evidence>
<sequence length="332" mass="38327">MCRQYKVNWACGCQPAESSVIFFCPASNFIGQSWADPIATLVWNTTAEYEVTALPDIACFGETYNSPICLDFNRSCKKCALPSGTNDEVEIFTSELEKPDRFSSFILDEEYRTFLSYQYLRKWADLSPEDLECVVSRTNKLETLLRKVEVCVKVSAAREKEMLRAERIHRNAHFRAISTNIQRWLEWLKWVELSAMILTKDGELFPNKPNQKPNPKLLTEVPLEELDQEDLECAVCSVTFGQEGEDHIVETCVETPCHHKFGSSCARRWFVLDGHPSYPLCRKRLPSELFEYPDHQQRQDNPHLIRWVYHLQAPLANPVEGSEDELALIRAE</sequence>
<dbReference type="InterPro" id="IPR001841">
    <property type="entry name" value="Znf_RING"/>
</dbReference>
<keyword evidence="1" id="KW-0863">Zinc-finger</keyword>
<reference evidence="3" key="1">
    <citation type="submission" date="2021-07" db="EMBL/GenBank/DDBJ databases">
        <authorList>
            <person name="Durling M."/>
        </authorList>
    </citation>
    <scope>NUCLEOTIDE SEQUENCE</scope>
</reference>
<dbReference type="PROSITE" id="PS50089">
    <property type="entry name" value="ZF_RING_2"/>
    <property type="match status" value="1"/>
</dbReference>
<gene>
    <name evidence="3" type="ORF">HYALB_00008397</name>
</gene>
<dbReference type="Proteomes" id="UP000701801">
    <property type="component" value="Unassembled WGS sequence"/>
</dbReference>
<keyword evidence="1" id="KW-0479">Metal-binding</keyword>
<dbReference type="AlphaFoldDB" id="A0A9N9LK95"/>
<protein>
    <recommendedName>
        <fullName evidence="2">RING-type domain-containing protein</fullName>
    </recommendedName>
</protein>
<proteinExistence type="predicted"/>
<keyword evidence="1" id="KW-0862">Zinc</keyword>
<name>A0A9N9LK95_9HELO</name>
<dbReference type="Gene3D" id="3.30.40.10">
    <property type="entry name" value="Zinc/RING finger domain, C3HC4 (zinc finger)"/>
    <property type="match status" value="1"/>
</dbReference>
<evidence type="ECO:0000313" key="4">
    <source>
        <dbReference type="Proteomes" id="UP000701801"/>
    </source>
</evidence>
<keyword evidence="4" id="KW-1185">Reference proteome</keyword>
<comment type="caution">
    <text evidence="3">The sequence shown here is derived from an EMBL/GenBank/DDBJ whole genome shotgun (WGS) entry which is preliminary data.</text>
</comment>
<feature type="domain" description="RING-type" evidence="2">
    <location>
        <begin position="233"/>
        <end position="282"/>
    </location>
</feature>
<dbReference type="GO" id="GO:0008270">
    <property type="term" value="F:zinc ion binding"/>
    <property type="evidence" value="ECO:0007669"/>
    <property type="project" value="UniProtKB-KW"/>
</dbReference>
<dbReference type="SUPFAM" id="SSF57850">
    <property type="entry name" value="RING/U-box"/>
    <property type="match status" value="1"/>
</dbReference>
<dbReference type="OrthoDB" id="8062037at2759"/>
<evidence type="ECO:0000259" key="2">
    <source>
        <dbReference type="PROSITE" id="PS50089"/>
    </source>
</evidence>
<dbReference type="InterPro" id="IPR013083">
    <property type="entry name" value="Znf_RING/FYVE/PHD"/>
</dbReference>
<evidence type="ECO:0000313" key="3">
    <source>
        <dbReference type="EMBL" id="CAG8975638.1"/>
    </source>
</evidence>
<dbReference type="EMBL" id="CAJVRM010000144">
    <property type="protein sequence ID" value="CAG8975638.1"/>
    <property type="molecule type" value="Genomic_DNA"/>
</dbReference>
<accession>A0A9N9LK95</accession>